<evidence type="ECO:0000256" key="1">
    <source>
        <dbReference type="ARBA" id="ARBA00006545"/>
    </source>
</evidence>
<dbReference type="Pfam" id="PF25037">
    <property type="entry name" value="VPS13_C"/>
    <property type="match status" value="1"/>
</dbReference>
<evidence type="ECO:0000313" key="4">
    <source>
        <dbReference type="Proteomes" id="UP000663824"/>
    </source>
</evidence>
<dbReference type="PANTHER" id="PTHR16166">
    <property type="entry name" value="VACUOLAR PROTEIN SORTING-ASSOCIATED PROTEIN VPS13"/>
    <property type="match status" value="1"/>
</dbReference>
<dbReference type="PANTHER" id="PTHR16166:SF93">
    <property type="entry name" value="INTERMEMBRANE LIPID TRANSFER PROTEIN VPS13"/>
    <property type="match status" value="1"/>
</dbReference>
<dbReference type="AlphaFoldDB" id="A0A816P1S7"/>
<dbReference type="GO" id="GO:0006623">
    <property type="term" value="P:protein targeting to vacuole"/>
    <property type="evidence" value="ECO:0007669"/>
    <property type="project" value="TreeGrafter"/>
</dbReference>
<evidence type="ECO:0000259" key="2">
    <source>
        <dbReference type="Pfam" id="PF25037"/>
    </source>
</evidence>
<sequence>MLPPSNYVYYTWTDPLQPIELFVSCGSKSIKLDFTSPNGIFGEDGGHKIAYSIFVDGIQTGLLFSEAMPLPAESMILVFLFCLDRNKKKNRVKSLSHNINARLEELYRNHLVQCEINPDDKELHRKKYEIDGFREVLFHGETATLMHSALHIRLNRVQIDNQLDYTIFPFMLYPVISKGTGSDYTEKPFIELSVLESKTAQSNIMQFKYFKVLIQEFSVQIDQGLIVAILAFLQTDSNGTPLGINMNTDLEQIQKPLNAIIKAQIESPSSETEMFFDNIHLSPPLKIHVSFSIHGSKSSEELLAEYPLVGFLLQTLNVAEVQDVILRLGYYERNNDKFTTRKITKEVTAHYQNQFMKQLHVLVLGLNVLGNPLGVIRGLAEGVESFFYEPYKGAVQGPMEFAEGVATGVRVLFGSTVGAFSKITSVVGKGLENLTLDEDYKASHIRHKEPGVTAPTHIAMGGKNVVMGFVDGVKEVVSKPIRGAKHGGASGFFKEEGVIGLVARPTGGMVDFAKSPPSWLLATSKRLLFVTEISFLGLYKIDWEILYEELKEEPIIKINTNQIQILTKEPKTTGTIGSHQSFGKLVKFITLDSIRC</sequence>
<dbReference type="GO" id="GO:0045053">
    <property type="term" value="P:protein retention in Golgi apparatus"/>
    <property type="evidence" value="ECO:0007669"/>
    <property type="project" value="TreeGrafter"/>
</dbReference>
<protein>
    <recommendedName>
        <fullName evidence="2">Intermembrane lipid transfer protein VPS13-like C-terminal domain-containing protein</fullName>
    </recommendedName>
</protein>
<comment type="caution">
    <text evidence="3">The sequence shown here is derived from an EMBL/GenBank/DDBJ whole genome shotgun (WGS) entry which is preliminary data.</text>
</comment>
<accession>A0A816P1S7</accession>
<reference evidence="3" key="1">
    <citation type="submission" date="2021-02" db="EMBL/GenBank/DDBJ databases">
        <authorList>
            <person name="Nowell W R."/>
        </authorList>
    </citation>
    <scope>NUCLEOTIDE SEQUENCE</scope>
</reference>
<organism evidence="3 4">
    <name type="scientific">Rotaria magnacalcarata</name>
    <dbReference type="NCBI Taxonomy" id="392030"/>
    <lineage>
        <taxon>Eukaryota</taxon>
        <taxon>Metazoa</taxon>
        <taxon>Spiralia</taxon>
        <taxon>Gnathifera</taxon>
        <taxon>Rotifera</taxon>
        <taxon>Eurotatoria</taxon>
        <taxon>Bdelloidea</taxon>
        <taxon>Philodinida</taxon>
        <taxon>Philodinidae</taxon>
        <taxon>Rotaria</taxon>
    </lineage>
</organism>
<dbReference type="InterPro" id="IPR026847">
    <property type="entry name" value="VPS13"/>
</dbReference>
<feature type="domain" description="Intermembrane lipid transfer protein VPS13-like C-terminal" evidence="2">
    <location>
        <begin position="519"/>
        <end position="574"/>
    </location>
</feature>
<proteinExistence type="inferred from homology"/>
<comment type="similarity">
    <text evidence="1">Belongs to the VPS13 family.</text>
</comment>
<dbReference type="Proteomes" id="UP000663824">
    <property type="component" value="Unassembled WGS sequence"/>
</dbReference>
<gene>
    <name evidence="3" type="ORF">MBJ925_LOCUS11685</name>
</gene>
<dbReference type="EMBL" id="CAJNRE010005199">
    <property type="protein sequence ID" value="CAF2042967.1"/>
    <property type="molecule type" value="Genomic_DNA"/>
</dbReference>
<name>A0A816P1S7_9BILA</name>
<evidence type="ECO:0000313" key="3">
    <source>
        <dbReference type="EMBL" id="CAF2042967.1"/>
    </source>
</evidence>
<dbReference type="InterPro" id="IPR056748">
    <property type="entry name" value="VPS13-like_C"/>
</dbReference>